<feature type="domain" description="G-protein coupled receptors family 1 profile" evidence="13">
    <location>
        <begin position="44"/>
        <end position="292"/>
    </location>
</feature>
<dbReference type="Proteomes" id="UP000007646">
    <property type="component" value="Unassembled WGS sequence"/>
</dbReference>
<dbReference type="eggNOG" id="ENOG502SHXQ">
    <property type="taxonomic scope" value="Eukaryota"/>
</dbReference>
<evidence type="ECO:0000256" key="4">
    <source>
        <dbReference type="ARBA" id="ARBA00022606"/>
    </source>
</evidence>
<reference evidence="14" key="2">
    <citation type="submission" date="2025-08" db="UniProtKB">
        <authorList>
            <consortium name="Ensembl"/>
        </authorList>
    </citation>
    <scope>IDENTIFICATION</scope>
    <source>
        <strain evidence="14">Isolate ISIS603380</strain>
    </source>
</reference>
<dbReference type="FunFam" id="1.20.1070.10:FF:000037">
    <property type="entry name" value="Olfactory receptor"/>
    <property type="match status" value="1"/>
</dbReference>
<evidence type="ECO:0000313" key="15">
    <source>
        <dbReference type="Proteomes" id="UP000007646"/>
    </source>
</evidence>
<evidence type="ECO:0000256" key="2">
    <source>
        <dbReference type="ARBA" id="ARBA00004651"/>
    </source>
</evidence>
<keyword evidence="11" id="KW-0807">Transducer</keyword>
<comment type="function">
    <text evidence="1">Odorant receptor.</text>
</comment>
<dbReference type="InParanoid" id="G3TWT0"/>
<organism evidence="14 15">
    <name type="scientific">Loxodonta africana</name>
    <name type="common">African elephant</name>
    <dbReference type="NCBI Taxonomy" id="9785"/>
    <lineage>
        <taxon>Eukaryota</taxon>
        <taxon>Metazoa</taxon>
        <taxon>Chordata</taxon>
        <taxon>Craniata</taxon>
        <taxon>Vertebrata</taxon>
        <taxon>Euteleostomi</taxon>
        <taxon>Mammalia</taxon>
        <taxon>Eutheria</taxon>
        <taxon>Afrotheria</taxon>
        <taxon>Proboscidea</taxon>
        <taxon>Elephantidae</taxon>
        <taxon>Loxodonta</taxon>
    </lineage>
</organism>
<dbReference type="HOGENOM" id="CLU_012526_1_2_1"/>
<reference evidence="14" key="3">
    <citation type="submission" date="2025-09" db="UniProtKB">
        <authorList>
            <consortium name="Ensembl"/>
        </authorList>
    </citation>
    <scope>IDENTIFICATION</scope>
    <source>
        <strain evidence="14">Isolate ISIS603380</strain>
    </source>
</reference>
<keyword evidence="7 12" id="KW-1133">Transmembrane helix</keyword>
<evidence type="ECO:0000256" key="5">
    <source>
        <dbReference type="ARBA" id="ARBA00022692"/>
    </source>
</evidence>
<comment type="subcellular location">
    <subcellularLocation>
        <location evidence="2">Cell membrane</location>
        <topology evidence="2">Multi-pass membrane protein</topology>
    </subcellularLocation>
</comment>
<sequence length="319" mass="35733">LLQVNMLNSSVMMEYLLVGFSDVWELRVLHALSFSLIYLVTLTGNFLIVIVTTVNKSLHSPMYFFLRNLSFLDACYISVTVPNSCVNSLLDSSVISKAGCVTQVFLVVFFAYVEMLFLTFMAHDRYVAICQPLHYPVIMNPQVCVHMTLASILSGLVYSGFHTGITFRLPFCQSNVIHQFFCDIPSLLKLSCSDTFSNEVIILASGLVIGGGYFIFIIRSYIHIFSTVLKFPIGAGRAKAFSTCIPHILVVLVFLVSSFSLYLRPSAISATNQDMVLSVFYSIPPLFNPVIYSLRNEQIKHAIRKINGVYNVTFSITEE</sequence>
<feature type="transmembrane region" description="Helical" evidence="12">
    <location>
        <begin position="200"/>
        <end position="222"/>
    </location>
</feature>
<dbReference type="GO" id="GO:0004930">
    <property type="term" value="F:G protein-coupled receptor activity"/>
    <property type="evidence" value="ECO:0007669"/>
    <property type="project" value="UniProtKB-KW"/>
</dbReference>
<proteinExistence type="predicted"/>
<name>G3TWT0_LOXAF</name>
<dbReference type="InterPro" id="IPR000276">
    <property type="entry name" value="GPCR_Rhodpsn"/>
</dbReference>
<dbReference type="InterPro" id="IPR050516">
    <property type="entry name" value="Olfactory_GPCR"/>
</dbReference>
<dbReference type="STRING" id="9785.ENSLAFP00000020038"/>
<feature type="transmembrane region" description="Helical" evidence="12">
    <location>
        <begin position="243"/>
        <end position="263"/>
    </location>
</feature>
<dbReference type="PROSITE" id="PS50262">
    <property type="entry name" value="G_PROTEIN_RECEP_F1_2"/>
    <property type="match status" value="1"/>
</dbReference>
<dbReference type="PANTHER" id="PTHR26452">
    <property type="entry name" value="OLFACTORY RECEPTOR"/>
    <property type="match status" value="1"/>
</dbReference>
<accession>G3TWT0</accession>
<keyword evidence="8" id="KW-0297">G-protein coupled receptor</keyword>
<dbReference type="SUPFAM" id="SSF81321">
    <property type="entry name" value="Family A G protein-coupled receptor-like"/>
    <property type="match status" value="1"/>
</dbReference>
<dbReference type="Pfam" id="PF13853">
    <property type="entry name" value="7tm_4"/>
    <property type="match status" value="1"/>
</dbReference>
<dbReference type="GeneTree" id="ENSGT01140000282578"/>
<protein>
    <recommendedName>
        <fullName evidence="13">G-protein coupled receptors family 1 profile domain-containing protein</fullName>
    </recommendedName>
</protein>
<keyword evidence="3" id="KW-1003">Cell membrane</keyword>
<feature type="transmembrane region" description="Helical" evidence="12">
    <location>
        <begin position="63"/>
        <end position="81"/>
    </location>
</feature>
<dbReference type="GO" id="GO:0004984">
    <property type="term" value="F:olfactory receptor activity"/>
    <property type="evidence" value="ECO:0007669"/>
    <property type="project" value="InterPro"/>
</dbReference>
<dbReference type="GO" id="GO:0005886">
    <property type="term" value="C:plasma membrane"/>
    <property type="evidence" value="ECO:0007669"/>
    <property type="project" value="UniProtKB-SubCell"/>
</dbReference>
<keyword evidence="15" id="KW-1185">Reference proteome</keyword>
<reference evidence="14 15" key="1">
    <citation type="submission" date="2009-06" db="EMBL/GenBank/DDBJ databases">
        <title>The Genome Sequence of Loxodonta africana (African elephant).</title>
        <authorList>
            <person name="Di Palma F."/>
            <person name="Heiman D."/>
            <person name="Young S."/>
            <person name="Johnson J."/>
            <person name="Lander E.S."/>
            <person name="Lindblad-Toh K."/>
        </authorList>
    </citation>
    <scope>NUCLEOTIDE SEQUENCE [LARGE SCALE GENOMIC DNA]</scope>
    <source>
        <strain evidence="14 15">Isolate ISIS603380</strain>
    </source>
</reference>
<keyword evidence="5 12" id="KW-0812">Transmembrane</keyword>
<dbReference type="PRINTS" id="PR00245">
    <property type="entry name" value="OLFACTORYR"/>
</dbReference>
<evidence type="ECO:0000256" key="7">
    <source>
        <dbReference type="ARBA" id="ARBA00022989"/>
    </source>
</evidence>
<dbReference type="Ensembl" id="ENSLAFT00000033659.1">
    <property type="protein sequence ID" value="ENSLAFP00000020038.1"/>
    <property type="gene ID" value="ENSLAFG00000028420.1"/>
</dbReference>
<dbReference type="PRINTS" id="PR00237">
    <property type="entry name" value="GPCRRHODOPSN"/>
</dbReference>
<evidence type="ECO:0000256" key="3">
    <source>
        <dbReference type="ARBA" id="ARBA00022475"/>
    </source>
</evidence>
<evidence type="ECO:0000256" key="6">
    <source>
        <dbReference type="ARBA" id="ARBA00022725"/>
    </source>
</evidence>
<evidence type="ECO:0000313" key="14">
    <source>
        <dbReference type="Ensembl" id="ENSLAFP00000020038.1"/>
    </source>
</evidence>
<keyword evidence="9 12" id="KW-0472">Membrane</keyword>
<evidence type="ECO:0000259" key="13">
    <source>
        <dbReference type="PROSITE" id="PS50262"/>
    </source>
</evidence>
<keyword evidence="4" id="KW-0716">Sensory transduction</keyword>
<keyword evidence="6" id="KW-0552">Olfaction</keyword>
<feature type="transmembrane region" description="Helical" evidence="12">
    <location>
        <begin position="143"/>
        <end position="161"/>
    </location>
</feature>
<keyword evidence="10" id="KW-0675">Receptor</keyword>
<feature type="transmembrane region" description="Helical" evidence="12">
    <location>
        <begin position="28"/>
        <end position="51"/>
    </location>
</feature>
<dbReference type="Gene3D" id="1.20.1070.10">
    <property type="entry name" value="Rhodopsin 7-helix transmembrane proteins"/>
    <property type="match status" value="1"/>
</dbReference>
<evidence type="ECO:0000256" key="10">
    <source>
        <dbReference type="ARBA" id="ARBA00023170"/>
    </source>
</evidence>
<feature type="transmembrane region" description="Helical" evidence="12">
    <location>
        <begin position="101"/>
        <end position="122"/>
    </location>
</feature>
<dbReference type="InterPro" id="IPR017452">
    <property type="entry name" value="GPCR_Rhodpsn_7TM"/>
</dbReference>
<dbReference type="AlphaFoldDB" id="G3TWT0"/>
<dbReference type="OMA" id="HAFASKC"/>
<evidence type="ECO:0000256" key="12">
    <source>
        <dbReference type="SAM" id="Phobius"/>
    </source>
</evidence>
<dbReference type="InterPro" id="IPR000725">
    <property type="entry name" value="Olfact_rcpt"/>
</dbReference>
<evidence type="ECO:0000256" key="9">
    <source>
        <dbReference type="ARBA" id="ARBA00023136"/>
    </source>
</evidence>
<feature type="transmembrane region" description="Helical" evidence="12">
    <location>
        <begin position="275"/>
        <end position="294"/>
    </location>
</feature>
<evidence type="ECO:0000256" key="11">
    <source>
        <dbReference type="ARBA" id="ARBA00023224"/>
    </source>
</evidence>
<evidence type="ECO:0000256" key="1">
    <source>
        <dbReference type="ARBA" id="ARBA00002936"/>
    </source>
</evidence>
<dbReference type="CDD" id="cd15227">
    <property type="entry name" value="7tmA_OR14-like"/>
    <property type="match status" value="1"/>
</dbReference>
<evidence type="ECO:0000256" key="8">
    <source>
        <dbReference type="ARBA" id="ARBA00023040"/>
    </source>
</evidence>